<comment type="caution">
    <text evidence="1">The sequence shown here is derived from an EMBL/GenBank/DDBJ whole genome shotgun (WGS) entry which is preliminary data.</text>
</comment>
<proteinExistence type="predicted"/>
<organism evidence="1 2">
    <name type="scientific">Pseudomonas luteola</name>
    <dbReference type="NCBI Taxonomy" id="47886"/>
    <lineage>
        <taxon>Bacteria</taxon>
        <taxon>Pseudomonadati</taxon>
        <taxon>Pseudomonadota</taxon>
        <taxon>Gammaproteobacteria</taxon>
        <taxon>Pseudomonadales</taxon>
        <taxon>Pseudomonadaceae</taxon>
        <taxon>Pseudomonas</taxon>
    </lineage>
</organism>
<dbReference type="Proteomes" id="UP000638986">
    <property type="component" value="Unassembled WGS sequence"/>
</dbReference>
<gene>
    <name evidence="1" type="ORF">I5Q09_19920</name>
</gene>
<dbReference type="RefSeq" id="WP_197873112.1">
    <property type="nucleotide sequence ID" value="NZ_JADTXM010000015.1"/>
</dbReference>
<reference evidence="1 2" key="1">
    <citation type="submission" date="2020-11" db="EMBL/GenBank/DDBJ databases">
        <title>Enhanced detection system for hospital associated transmission using whole genome sequencing surveillance.</title>
        <authorList>
            <person name="Harrison L.H."/>
            <person name="Van Tyne D."/>
            <person name="Marsh J.W."/>
            <person name="Griffith M.P."/>
            <person name="Snyder D.J."/>
            <person name="Cooper V.S."/>
            <person name="Mustapha M."/>
        </authorList>
    </citation>
    <scope>NUCLEOTIDE SEQUENCE [LARGE SCALE GENOMIC DNA]</scope>
    <source>
        <strain evidence="1 2">PSB00013</strain>
    </source>
</reference>
<accession>A0ABS0MW46</accession>
<name>A0ABS0MW46_PSELU</name>
<evidence type="ECO:0000313" key="2">
    <source>
        <dbReference type="Proteomes" id="UP000638986"/>
    </source>
</evidence>
<dbReference type="EMBL" id="JADTXM010000015">
    <property type="protein sequence ID" value="MBH3440955.1"/>
    <property type="molecule type" value="Genomic_DNA"/>
</dbReference>
<sequence length="184" mass="22141">MTDETRQHMASNEPNVDEFQPRLDRYDQYLESPESYFKRIQHLIPGLDCDVVDQWLYEHWQQHEQFRWLNFKQIYSTRETWTLTEILESGLQDHPVIQQYKDFYANGGYSPRLRRIATFFELNRTWPKAPIILENLSGKLTLPNYMALERPFHLLEGHHRFAVFSTYAERGQLAPNHDVWIIRG</sequence>
<protein>
    <submittedName>
        <fullName evidence="1">Uncharacterized protein</fullName>
    </submittedName>
</protein>
<evidence type="ECO:0000313" key="1">
    <source>
        <dbReference type="EMBL" id="MBH3440955.1"/>
    </source>
</evidence>